<dbReference type="RefSeq" id="WP_184675924.1">
    <property type="nucleotide sequence ID" value="NZ_JACHGY010000001.1"/>
</dbReference>
<proteinExistence type="predicted"/>
<dbReference type="NCBIfam" id="TIGR02532">
    <property type="entry name" value="IV_pilin_GFxxxE"/>
    <property type="match status" value="1"/>
</dbReference>
<reference evidence="2 3" key="1">
    <citation type="submission" date="2020-08" db="EMBL/GenBank/DDBJ databases">
        <title>Genomic Encyclopedia of Type Strains, Phase IV (KMG-IV): sequencing the most valuable type-strain genomes for metagenomic binning, comparative biology and taxonomic classification.</title>
        <authorList>
            <person name="Goeker M."/>
        </authorList>
    </citation>
    <scope>NUCLEOTIDE SEQUENCE [LARGE SCALE GENOMIC DNA]</scope>
    <source>
        <strain evidence="2 3">DSM 103725</strain>
    </source>
</reference>
<evidence type="ECO:0000313" key="2">
    <source>
        <dbReference type="EMBL" id="MBB6428619.1"/>
    </source>
</evidence>
<dbReference type="Pfam" id="PF07963">
    <property type="entry name" value="N_methyl"/>
    <property type="match status" value="1"/>
</dbReference>
<dbReference type="PANTHER" id="PTHR30093">
    <property type="entry name" value="GENERAL SECRETION PATHWAY PROTEIN G"/>
    <property type="match status" value="1"/>
</dbReference>
<keyword evidence="1" id="KW-0472">Membrane</keyword>
<accession>A0A7X0H6D9</accession>
<sequence>MRRPVQSKPKLGFTLIELLVVISIIALLMGILLPALGKARKAAQQAKGLSNLRQMMIGYNLYQQDHDGQVLWGYTPPTIAGNPVQTQTTTGHTFGIPVAERYAWRFERYVNGVWDILHSHQAVPDIPTTSDSPSDAFLKAYNLSLYPSIGINSVYVGGHYGPFDGFRLSPSLGDYVPNRGQHVVFRAIEAQRPSELIVFAEAQARLGDDPAFSDDPQAGLHFLTPPHANGERWRADGDRFDNLMPVSIAGIPEGRYSTATNTAFFDGHAAGLSASQLDDMRLWANKAKTADYDFSP</sequence>
<dbReference type="InterPro" id="IPR045584">
    <property type="entry name" value="Pilin-like"/>
</dbReference>
<evidence type="ECO:0000313" key="3">
    <source>
        <dbReference type="Proteomes" id="UP000541810"/>
    </source>
</evidence>
<evidence type="ECO:0000256" key="1">
    <source>
        <dbReference type="SAM" id="Phobius"/>
    </source>
</evidence>
<name>A0A7X0H6D9_9BACT</name>
<keyword evidence="3" id="KW-1185">Reference proteome</keyword>
<feature type="transmembrane region" description="Helical" evidence="1">
    <location>
        <begin position="12"/>
        <end position="36"/>
    </location>
</feature>
<dbReference type="InterPro" id="IPR012902">
    <property type="entry name" value="N_methyl_site"/>
</dbReference>
<keyword evidence="1" id="KW-0812">Transmembrane</keyword>
<dbReference type="Proteomes" id="UP000541810">
    <property type="component" value="Unassembled WGS sequence"/>
</dbReference>
<dbReference type="Gene3D" id="3.30.700.10">
    <property type="entry name" value="Glycoprotein, Type 4 Pilin"/>
    <property type="match status" value="1"/>
</dbReference>
<dbReference type="EMBL" id="JACHGY010000001">
    <property type="protein sequence ID" value="MBB6428619.1"/>
    <property type="molecule type" value="Genomic_DNA"/>
</dbReference>
<dbReference type="AlphaFoldDB" id="A0A7X0H6D9"/>
<comment type="caution">
    <text evidence="2">The sequence shown here is derived from an EMBL/GenBank/DDBJ whole genome shotgun (WGS) entry which is preliminary data.</text>
</comment>
<protein>
    <submittedName>
        <fullName evidence="2">Prepilin-type N-terminal cleavage/methylation domain-containing protein/prepilin-type processing-associated H-X9-DG protein</fullName>
    </submittedName>
</protein>
<gene>
    <name evidence="2" type="ORF">HNQ40_000425</name>
</gene>
<keyword evidence="1" id="KW-1133">Transmembrane helix</keyword>
<organism evidence="2 3">
    <name type="scientific">Algisphaera agarilytica</name>
    <dbReference type="NCBI Taxonomy" id="1385975"/>
    <lineage>
        <taxon>Bacteria</taxon>
        <taxon>Pseudomonadati</taxon>
        <taxon>Planctomycetota</taxon>
        <taxon>Phycisphaerae</taxon>
        <taxon>Phycisphaerales</taxon>
        <taxon>Phycisphaeraceae</taxon>
        <taxon>Algisphaera</taxon>
    </lineage>
</organism>
<dbReference type="PANTHER" id="PTHR30093:SF2">
    <property type="entry name" value="TYPE II SECRETION SYSTEM PROTEIN H"/>
    <property type="match status" value="1"/>
</dbReference>
<dbReference type="SUPFAM" id="SSF54523">
    <property type="entry name" value="Pili subunits"/>
    <property type="match status" value="1"/>
</dbReference>